<protein>
    <recommendedName>
        <fullName evidence="9">Maintenance of telomere capping protein 6</fullName>
    </recommendedName>
</protein>
<keyword evidence="4 10" id="KW-1133">Transmembrane helix</keyword>
<dbReference type="EMBL" id="LGRN01000051">
    <property type="protein sequence ID" value="OJD17905.1"/>
    <property type="molecule type" value="Genomic_DNA"/>
</dbReference>
<sequence>MAISANYTPDRSAILFPPWTVVQLSQRDISSQIPINYVTHPGVYVTSSCFGNKVYEEKAMVKCISNLLALDHRRFYIDLYWSADQHRWTFCPVAVDSNAPAVPASTETAAPRQKSASMLAETGSYSCSPSLDISVFLSLLNSYIVISDDTLNAHMLYIMLNIHFVAPMDSSDDPSRAPAPNQLPSELDLLGSLFNKALGSHMYTPKQLQDERRNLNRSWYSVPRFAHPISEYFTTHRDSKGDYITPDGWPCESYVERRRFRRFLVGWGAVDDEMAGYNFAGDSDLIFSRGLLAESQKVDIFNGSGGNDGTIIKSGCLFDPDSTDVPGLSASWAESTVVERHDSDPIHSLNSELMACGISPIINATLSNVTADEDFQPYQNFSQSSSWAWAQGEPNPDDFSADPFLSKLRCTRADSSFKGRWFPAKCSHEFYGACRVGNEPFQWTLTHKRVSYDSAAANCPKNSTFSLPRTSLENTYLYHYLTSLPKDIINPSSDDDDSRSVWIDLNSLDVPTCWVSGGPKAQCPYEVDENAVQRRAVLVPTIAAIIVLVIAALTIFVKCNSNRRNSRRKRIIEGWQYEGVPS</sequence>
<comment type="similarity">
    <text evidence="8">Belongs to the MTC6 family.</text>
</comment>
<evidence type="ECO:0000256" key="6">
    <source>
        <dbReference type="ARBA" id="ARBA00023180"/>
    </source>
</evidence>
<evidence type="ECO:0000313" key="12">
    <source>
        <dbReference type="EMBL" id="OJD17905.1"/>
    </source>
</evidence>
<keyword evidence="3" id="KW-0732">Signal</keyword>
<comment type="function">
    <text evidence="7">May be involved in telomere capping.</text>
</comment>
<dbReference type="AlphaFoldDB" id="A0A1J9PN91"/>
<gene>
    <name evidence="12" type="ORF">AJ78_02010</name>
</gene>
<dbReference type="PANTHER" id="PTHR35518:SF2">
    <property type="entry name" value="MAINTENANCE OF TELOMERE CAPPING PROTEIN 6"/>
    <property type="match status" value="1"/>
</dbReference>
<evidence type="ECO:0000256" key="5">
    <source>
        <dbReference type="ARBA" id="ARBA00023136"/>
    </source>
</evidence>
<keyword evidence="13" id="KW-1185">Reference proteome</keyword>
<evidence type="ECO:0000256" key="9">
    <source>
        <dbReference type="ARBA" id="ARBA00039865"/>
    </source>
</evidence>
<evidence type="ECO:0000256" key="7">
    <source>
        <dbReference type="ARBA" id="ARBA00037703"/>
    </source>
</evidence>
<dbReference type="PANTHER" id="PTHR35518">
    <property type="entry name" value="MAINTENANCE OF TELOMOERE CAPPING"/>
    <property type="match status" value="1"/>
</dbReference>
<dbReference type="Proteomes" id="UP000182235">
    <property type="component" value="Unassembled WGS sequence"/>
</dbReference>
<organism evidence="12 13">
    <name type="scientific">Emergomyces pasteurianus Ep9510</name>
    <dbReference type="NCBI Taxonomy" id="1447872"/>
    <lineage>
        <taxon>Eukaryota</taxon>
        <taxon>Fungi</taxon>
        <taxon>Dikarya</taxon>
        <taxon>Ascomycota</taxon>
        <taxon>Pezizomycotina</taxon>
        <taxon>Eurotiomycetes</taxon>
        <taxon>Eurotiomycetidae</taxon>
        <taxon>Onygenales</taxon>
        <taxon>Ajellomycetaceae</taxon>
        <taxon>Emergomyces</taxon>
    </lineage>
</organism>
<evidence type="ECO:0000256" key="8">
    <source>
        <dbReference type="ARBA" id="ARBA00038159"/>
    </source>
</evidence>
<dbReference type="InterPro" id="IPR051008">
    <property type="entry name" value="Telomere_Capping_Maintenance"/>
</dbReference>
<evidence type="ECO:0000256" key="10">
    <source>
        <dbReference type="SAM" id="Phobius"/>
    </source>
</evidence>
<name>A0A1J9PN91_9EURO</name>
<feature type="domain" description="MTC6 partial TIM-barrel" evidence="11">
    <location>
        <begin position="21"/>
        <end position="373"/>
    </location>
</feature>
<evidence type="ECO:0000256" key="2">
    <source>
        <dbReference type="ARBA" id="ARBA00022692"/>
    </source>
</evidence>
<dbReference type="VEuPathDB" id="FungiDB:AJ78_02010"/>
<keyword evidence="5 10" id="KW-0472">Membrane</keyword>
<comment type="subcellular location">
    <subcellularLocation>
        <location evidence="1">Membrane</location>
        <topology evidence="1">Single-pass type I membrane protein</topology>
    </subcellularLocation>
</comment>
<evidence type="ECO:0000256" key="4">
    <source>
        <dbReference type="ARBA" id="ARBA00022989"/>
    </source>
</evidence>
<comment type="caution">
    <text evidence="12">The sequence shown here is derived from an EMBL/GenBank/DDBJ whole genome shotgun (WGS) entry which is preliminary data.</text>
</comment>
<evidence type="ECO:0000256" key="1">
    <source>
        <dbReference type="ARBA" id="ARBA00004479"/>
    </source>
</evidence>
<dbReference type="STRING" id="1447872.A0A1J9PN91"/>
<dbReference type="InterPro" id="IPR057530">
    <property type="entry name" value="TIM-barrel_MTC6"/>
</dbReference>
<dbReference type="GO" id="GO:0016020">
    <property type="term" value="C:membrane"/>
    <property type="evidence" value="ECO:0007669"/>
    <property type="project" value="UniProtKB-SubCell"/>
</dbReference>
<dbReference type="OrthoDB" id="5573651at2759"/>
<keyword evidence="2 10" id="KW-0812">Transmembrane</keyword>
<keyword evidence="6" id="KW-0325">Glycoprotein</keyword>
<proteinExistence type="inferred from homology"/>
<evidence type="ECO:0000256" key="3">
    <source>
        <dbReference type="ARBA" id="ARBA00022729"/>
    </source>
</evidence>
<reference evidence="12 13" key="1">
    <citation type="submission" date="2015-07" db="EMBL/GenBank/DDBJ databases">
        <title>Emmonsia species relationships and genome sequence.</title>
        <authorList>
            <consortium name="The Broad Institute Genomics Platform"/>
            <person name="Cuomo C.A."/>
            <person name="Munoz J.F."/>
            <person name="Imamovic A."/>
            <person name="Priest M.E."/>
            <person name="Young S."/>
            <person name="Clay O.K."/>
            <person name="McEwen J.G."/>
        </authorList>
    </citation>
    <scope>NUCLEOTIDE SEQUENCE [LARGE SCALE GENOMIC DNA]</scope>
    <source>
        <strain evidence="12 13">UAMH 9510</strain>
    </source>
</reference>
<feature type="transmembrane region" description="Helical" evidence="10">
    <location>
        <begin position="537"/>
        <end position="559"/>
    </location>
</feature>
<evidence type="ECO:0000259" key="11">
    <source>
        <dbReference type="Pfam" id="PF25506"/>
    </source>
</evidence>
<evidence type="ECO:0000313" key="13">
    <source>
        <dbReference type="Proteomes" id="UP000182235"/>
    </source>
</evidence>
<accession>A0A1J9PN91</accession>
<dbReference type="Pfam" id="PF25506">
    <property type="entry name" value="TIM-barrel_MTC6"/>
    <property type="match status" value="1"/>
</dbReference>